<accession>A0A6I6DUU0</accession>
<keyword evidence="4 6" id="KW-1005">Bacterial flagellum biogenesis</keyword>
<gene>
    <name evidence="7" type="primary">fliS</name>
    <name evidence="7" type="ORF">D7D94_01720</name>
</gene>
<reference evidence="7 8" key="1">
    <citation type="submission" date="2018-09" db="EMBL/GenBank/DDBJ databases">
        <title>Whole genome sequencing of Microbacterium oryzae strain MB-10T.</title>
        <authorList>
            <person name="Das S.K."/>
        </authorList>
    </citation>
    <scope>NUCLEOTIDE SEQUENCE [LARGE SCALE GENOMIC DNA]</scope>
    <source>
        <strain evidence="7 8">MB-10</strain>
    </source>
</reference>
<protein>
    <recommendedName>
        <fullName evidence="6">Flagellar secretion chaperone FliS</fullName>
    </recommendedName>
</protein>
<dbReference type="AlphaFoldDB" id="A0A6I6DUU0"/>
<dbReference type="InterPro" id="IPR003713">
    <property type="entry name" value="FliS"/>
</dbReference>
<dbReference type="SUPFAM" id="SSF101116">
    <property type="entry name" value="Flagellar export chaperone FliS"/>
    <property type="match status" value="1"/>
</dbReference>
<name>A0A6I6DUU0_9MICO</name>
<dbReference type="Proteomes" id="UP000422989">
    <property type="component" value="Chromosome"/>
</dbReference>
<evidence type="ECO:0000256" key="4">
    <source>
        <dbReference type="ARBA" id="ARBA00022795"/>
    </source>
</evidence>
<evidence type="ECO:0000313" key="7">
    <source>
        <dbReference type="EMBL" id="QGU26543.1"/>
    </source>
</evidence>
<dbReference type="RefSeq" id="WP_156240941.1">
    <property type="nucleotide sequence ID" value="NZ_BAAAZL010000002.1"/>
</dbReference>
<dbReference type="PANTHER" id="PTHR34773:SF1">
    <property type="entry name" value="FLAGELLAR SECRETION CHAPERONE FLIS"/>
    <property type="match status" value="1"/>
</dbReference>
<dbReference type="NCBIfam" id="TIGR00208">
    <property type="entry name" value="fliS"/>
    <property type="match status" value="1"/>
</dbReference>
<dbReference type="Gene3D" id="1.20.120.340">
    <property type="entry name" value="Flagellar protein FliS"/>
    <property type="match status" value="1"/>
</dbReference>
<evidence type="ECO:0000256" key="2">
    <source>
        <dbReference type="ARBA" id="ARBA00008787"/>
    </source>
</evidence>
<evidence type="ECO:0000256" key="5">
    <source>
        <dbReference type="ARBA" id="ARBA00023186"/>
    </source>
</evidence>
<comment type="subcellular location">
    <subcellularLocation>
        <location evidence="1 6">Cytoplasm</location>
        <location evidence="1 6">Cytosol</location>
    </subcellularLocation>
</comment>
<evidence type="ECO:0000313" key="8">
    <source>
        <dbReference type="Proteomes" id="UP000422989"/>
    </source>
</evidence>
<sequence length="138" mass="14836">MPSTAALARAKQQYLEQQVASASPERLVTLLYDRLLVDIDRAAAAQDASEWLAAGPHLTHAQSIVAELNGSLTDVWDGAEQLRGIYTYLTTRLIAANVSRDRAATTECRELVAPLRDAWHQAAAQVTAQAAPQVAVAS</sequence>
<dbReference type="InterPro" id="IPR036584">
    <property type="entry name" value="FliS_sf"/>
</dbReference>
<dbReference type="KEGG" id="moj:D7D94_01720"/>
<keyword evidence="5" id="KW-0143">Chaperone</keyword>
<keyword evidence="7" id="KW-0966">Cell projection</keyword>
<dbReference type="CDD" id="cd16098">
    <property type="entry name" value="FliS"/>
    <property type="match status" value="1"/>
</dbReference>
<dbReference type="PANTHER" id="PTHR34773">
    <property type="entry name" value="FLAGELLAR SECRETION CHAPERONE FLIS"/>
    <property type="match status" value="1"/>
</dbReference>
<evidence type="ECO:0000256" key="3">
    <source>
        <dbReference type="ARBA" id="ARBA00022490"/>
    </source>
</evidence>
<dbReference type="OrthoDB" id="3268516at2"/>
<dbReference type="GO" id="GO:0044780">
    <property type="term" value="P:bacterial-type flagellum assembly"/>
    <property type="evidence" value="ECO:0007669"/>
    <property type="project" value="InterPro"/>
</dbReference>
<dbReference type="PIRSF" id="PIRSF039090">
    <property type="entry name" value="Flis"/>
    <property type="match status" value="1"/>
</dbReference>
<keyword evidence="7" id="KW-0282">Flagellum</keyword>
<organism evidence="7 8">
    <name type="scientific">Microbacterium oryzae</name>
    <dbReference type="NCBI Taxonomy" id="743009"/>
    <lineage>
        <taxon>Bacteria</taxon>
        <taxon>Bacillati</taxon>
        <taxon>Actinomycetota</taxon>
        <taxon>Actinomycetes</taxon>
        <taxon>Micrococcales</taxon>
        <taxon>Microbacteriaceae</taxon>
        <taxon>Microbacterium</taxon>
    </lineage>
</organism>
<proteinExistence type="inferred from homology"/>
<dbReference type="GO" id="GO:0071973">
    <property type="term" value="P:bacterial-type flagellum-dependent cell motility"/>
    <property type="evidence" value="ECO:0007669"/>
    <property type="project" value="TreeGrafter"/>
</dbReference>
<keyword evidence="7" id="KW-0969">Cilium</keyword>
<dbReference type="EMBL" id="CP032550">
    <property type="protein sequence ID" value="QGU26543.1"/>
    <property type="molecule type" value="Genomic_DNA"/>
</dbReference>
<keyword evidence="3 6" id="KW-0963">Cytoplasm</keyword>
<evidence type="ECO:0000256" key="1">
    <source>
        <dbReference type="ARBA" id="ARBA00004514"/>
    </source>
</evidence>
<dbReference type="GO" id="GO:0005829">
    <property type="term" value="C:cytosol"/>
    <property type="evidence" value="ECO:0007669"/>
    <property type="project" value="UniProtKB-SubCell"/>
</dbReference>
<evidence type="ECO:0000256" key="6">
    <source>
        <dbReference type="PIRNR" id="PIRNR039090"/>
    </source>
</evidence>
<dbReference type="Pfam" id="PF02561">
    <property type="entry name" value="FliS"/>
    <property type="match status" value="1"/>
</dbReference>
<comment type="similarity">
    <text evidence="2 6">Belongs to the FliS family.</text>
</comment>
<keyword evidence="8" id="KW-1185">Reference proteome</keyword>